<dbReference type="SUPFAM" id="SSF50475">
    <property type="entry name" value="FMN-binding split barrel"/>
    <property type="match status" value="1"/>
</dbReference>
<keyword evidence="4" id="KW-1185">Reference proteome</keyword>
<dbReference type="PANTHER" id="PTHR35176">
    <property type="entry name" value="HEME OXYGENASE HI_0854-RELATED"/>
    <property type="match status" value="1"/>
</dbReference>
<dbReference type="InterPro" id="IPR052019">
    <property type="entry name" value="F420H2_bilvrd_red/Heme_oxyg"/>
</dbReference>
<proteinExistence type="predicted"/>
<dbReference type="PANTHER" id="PTHR35176:SF6">
    <property type="entry name" value="HEME OXYGENASE HI_0854-RELATED"/>
    <property type="match status" value="1"/>
</dbReference>
<dbReference type="EMBL" id="FWXV01000009">
    <property type="protein sequence ID" value="SMD23540.1"/>
    <property type="molecule type" value="Genomic_DNA"/>
</dbReference>
<name>A0A1Y5Y530_KIBAR</name>
<evidence type="ECO:0000259" key="2">
    <source>
        <dbReference type="Pfam" id="PF01243"/>
    </source>
</evidence>
<dbReference type="RefSeq" id="WP_084432783.1">
    <property type="nucleotide sequence ID" value="NZ_FWXV01000009.1"/>
</dbReference>
<dbReference type="GO" id="GO:0070967">
    <property type="term" value="F:coenzyme F420 binding"/>
    <property type="evidence" value="ECO:0007669"/>
    <property type="project" value="TreeGrafter"/>
</dbReference>
<gene>
    <name evidence="3" type="ORF">SAMN05661093_08068</name>
</gene>
<protein>
    <submittedName>
        <fullName evidence="3">Pyridoxamine 5'-phosphate oxidase</fullName>
    </submittedName>
</protein>
<evidence type="ECO:0000313" key="4">
    <source>
        <dbReference type="Proteomes" id="UP000192674"/>
    </source>
</evidence>
<evidence type="ECO:0000313" key="3">
    <source>
        <dbReference type="EMBL" id="SMD23540.1"/>
    </source>
</evidence>
<dbReference type="Proteomes" id="UP000192674">
    <property type="component" value="Unassembled WGS sequence"/>
</dbReference>
<dbReference type="GO" id="GO:0016627">
    <property type="term" value="F:oxidoreductase activity, acting on the CH-CH group of donors"/>
    <property type="evidence" value="ECO:0007669"/>
    <property type="project" value="TreeGrafter"/>
</dbReference>
<dbReference type="InterPro" id="IPR011576">
    <property type="entry name" value="Pyridox_Oxase_N"/>
</dbReference>
<sequence>MSLAMTVEERQDFLAQVHVAVVAVADEDGRAPLAIPLWYDYRPGGEVALITEREGRKTALIRRAGRITLCVQGTVLPYQYVSAEGPVTAIEDTVTVEQRWALASRYLGPEGADAYIESTPGSTERMVRILMRPEHWLTRDYTKVST</sequence>
<organism evidence="3 4">
    <name type="scientific">Kibdelosporangium aridum</name>
    <dbReference type="NCBI Taxonomy" id="2030"/>
    <lineage>
        <taxon>Bacteria</taxon>
        <taxon>Bacillati</taxon>
        <taxon>Actinomycetota</taxon>
        <taxon>Actinomycetes</taxon>
        <taxon>Pseudonocardiales</taxon>
        <taxon>Pseudonocardiaceae</taxon>
        <taxon>Kibdelosporangium</taxon>
    </lineage>
</organism>
<reference evidence="3 4" key="1">
    <citation type="submission" date="2017-04" db="EMBL/GenBank/DDBJ databases">
        <authorList>
            <person name="Afonso C.L."/>
            <person name="Miller P.J."/>
            <person name="Scott M.A."/>
            <person name="Spackman E."/>
            <person name="Goraichik I."/>
            <person name="Dimitrov K.M."/>
            <person name="Suarez D.L."/>
            <person name="Swayne D.E."/>
        </authorList>
    </citation>
    <scope>NUCLEOTIDE SEQUENCE [LARGE SCALE GENOMIC DNA]</scope>
    <source>
        <strain evidence="3 4">DSM 43828</strain>
    </source>
</reference>
<dbReference type="GO" id="GO:0005829">
    <property type="term" value="C:cytosol"/>
    <property type="evidence" value="ECO:0007669"/>
    <property type="project" value="TreeGrafter"/>
</dbReference>
<dbReference type="Gene3D" id="2.30.110.10">
    <property type="entry name" value="Electron Transport, Fmn-binding Protein, Chain A"/>
    <property type="match status" value="1"/>
</dbReference>
<feature type="domain" description="Pyridoxamine 5'-phosphate oxidase N-terminal" evidence="2">
    <location>
        <begin position="8"/>
        <end position="107"/>
    </location>
</feature>
<evidence type="ECO:0000256" key="1">
    <source>
        <dbReference type="ARBA" id="ARBA00023002"/>
    </source>
</evidence>
<dbReference type="Pfam" id="PF01243">
    <property type="entry name" value="PNPOx_N"/>
    <property type="match status" value="1"/>
</dbReference>
<dbReference type="AlphaFoldDB" id="A0A1Y5Y530"/>
<dbReference type="InterPro" id="IPR012349">
    <property type="entry name" value="Split_barrel_FMN-bd"/>
</dbReference>
<keyword evidence="1" id="KW-0560">Oxidoreductase</keyword>
<accession>A0A1Y5Y530</accession>